<keyword evidence="2" id="KW-1185">Reference proteome</keyword>
<dbReference type="EMBL" id="SOMN01000011">
    <property type="protein sequence ID" value="TFE26929.1"/>
    <property type="molecule type" value="Genomic_DNA"/>
</dbReference>
<dbReference type="Proteomes" id="UP000297900">
    <property type="component" value="Unassembled WGS sequence"/>
</dbReference>
<dbReference type="RefSeq" id="WP_135152156.1">
    <property type="nucleotide sequence ID" value="NZ_SOMN01000011.1"/>
</dbReference>
<reference evidence="1 2" key="1">
    <citation type="submission" date="2019-03" db="EMBL/GenBank/DDBJ databases">
        <title>Cohnella endophytica sp. nov., a novel endophytic bacterium isolated from bark of Sonneratia apetala.</title>
        <authorList>
            <person name="Tuo L."/>
        </authorList>
    </citation>
    <scope>NUCLEOTIDE SEQUENCE [LARGE SCALE GENOMIC DNA]</scope>
    <source>
        <strain evidence="1 2">CCTCC AB 208254</strain>
    </source>
</reference>
<dbReference type="Pfam" id="PF24172">
    <property type="entry name" value="CdiI_ImmP"/>
    <property type="match status" value="1"/>
</dbReference>
<name>A0A4Y8LZI8_9BACL</name>
<organism evidence="1 2">
    <name type="scientific">Cohnella luojiensis</name>
    <dbReference type="NCBI Taxonomy" id="652876"/>
    <lineage>
        <taxon>Bacteria</taxon>
        <taxon>Bacillati</taxon>
        <taxon>Bacillota</taxon>
        <taxon>Bacilli</taxon>
        <taxon>Bacillales</taxon>
        <taxon>Paenibacillaceae</taxon>
        <taxon>Cohnella</taxon>
    </lineage>
</organism>
<sequence>MTLFDECIEALLPQVEVLPISQRNEHTRLMTAEYPISINGRIDWGMVGFKQKVSSCNEIVDVLKEHFDTINTDVLIIWDGAHLPVVKSKLTKIFEYIDDVTAVGFDTWLYCPEQNYVIEFYHEGEITVGYEVL</sequence>
<dbReference type="AlphaFoldDB" id="A0A4Y8LZI8"/>
<accession>A0A4Y8LZI8</accession>
<comment type="caution">
    <text evidence="1">The sequence shown here is derived from an EMBL/GenBank/DDBJ whole genome shotgun (WGS) entry which is preliminary data.</text>
</comment>
<dbReference type="OrthoDB" id="6565706at2"/>
<evidence type="ECO:0000313" key="2">
    <source>
        <dbReference type="Proteomes" id="UP000297900"/>
    </source>
</evidence>
<gene>
    <name evidence="1" type="ORF">E2980_10550</name>
</gene>
<dbReference type="CDD" id="cd20693">
    <property type="entry name" value="CdiI_EcoliA0-like"/>
    <property type="match status" value="1"/>
</dbReference>
<protein>
    <submittedName>
        <fullName evidence="1">Uncharacterized protein</fullName>
    </submittedName>
</protein>
<evidence type="ECO:0000313" key="1">
    <source>
        <dbReference type="EMBL" id="TFE26929.1"/>
    </source>
</evidence>
<proteinExistence type="predicted"/>
<dbReference type="InterPro" id="IPR049585">
    <property type="entry name" value="CdiI_EcoliA0-like"/>
</dbReference>